<dbReference type="GO" id="GO:0051301">
    <property type="term" value="P:cell division"/>
    <property type="evidence" value="ECO:0007669"/>
    <property type="project" value="UniProtKB-KW"/>
</dbReference>
<dbReference type="Pfam" id="PF00134">
    <property type="entry name" value="Cyclin_N"/>
    <property type="match status" value="1"/>
</dbReference>
<dbReference type="Proteomes" id="UP000037069">
    <property type="component" value="Unassembled WGS sequence"/>
</dbReference>
<organism evidence="7 8">
    <name type="scientific">Lucilia cuprina</name>
    <name type="common">Green bottle fly</name>
    <name type="synonym">Australian sheep blowfly</name>
    <dbReference type="NCBI Taxonomy" id="7375"/>
    <lineage>
        <taxon>Eukaryota</taxon>
        <taxon>Metazoa</taxon>
        <taxon>Ecdysozoa</taxon>
        <taxon>Arthropoda</taxon>
        <taxon>Hexapoda</taxon>
        <taxon>Insecta</taxon>
        <taxon>Pterygota</taxon>
        <taxon>Neoptera</taxon>
        <taxon>Endopterygota</taxon>
        <taxon>Diptera</taxon>
        <taxon>Brachycera</taxon>
        <taxon>Muscomorpha</taxon>
        <taxon>Oestroidea</taxon>
        <taxon>Calliphoridae</taxon>
        <taxon>Luciliinae</taxon>
        <taxon>Lucilia</taxon>
    </lineage>
</organism>
<evidence type="ECO:0000256" key="5">
    <source>
        <dbReference type="SAM" id="MobiDB-lite"/>
    </source>
</evidence>
<dbReference type="AlphaFoldDB" id="A0A0L0C7P7"/>
<dbReference type="PANTHER" id="PTHR22896:SF0">
    <property type="entry name" value="CYCLIN N-TERMINAL DOMAIN-CONTAINING PROTEIN"/>
    <property type="match status" value="1"/>
</dbReference>
<dbReference type="EMBL" id="JRES01000803">
    <property type="protein sequence ID" value="KNC28282.1"/>
    <property type="molecule type" value="Genomic_DNA"/>
</dbReference>
<evidence type="ECO:0000256" key="4">
    <source>
        <dbReference type="ARBA" id="ARBA00023306"/>
    </source>
</evidence>
<dbReference type="Gene3D" id="1.10.472.10">
    <property type="entry name" value="Cyclin-like"/>
    <property type="match status" value="1"/>
</dbReference>
<name>A0A0L0C7P7_LUCCU</name>
<evidence type="ECO:0000256" key="1">
    <source>
        <dbReference type="ARBA" id="ARBA00008742"/>
    </source>
</evidence>
<comment type="similarity">
    <text evidence="1">Belongs to the cyclin family.</text>
</comment>
<keyword evidence="8" id="KW-1185">Reference proteome</keyword>
<dbReference type="FunFam" id="1.10.472.10:FF:000020">
    <property type="entry name" value="CDK5 and ABL1 enzyme substrate 1"/>
    <property type="match status" value="1"/>
</dbReference>
<evidence type="ECO:0000256" key="3">
    <source>
        <dbReference type="ARBA" id="ARBA00022618"/>
    </source>
</evidence>
<feature type="compositionally biased region" description="Polar residues" evidence="5">
    <location>
        <begin position="260"/>
        <end position="280"/>
    </location>
</feature>
<feature type="domain" description="Cyclin N-terminal" evidence="6">
    <location>
        <begin position="674"/>
        <end position="753"/>
    </location>
</feature>
<dbReference type="CDD" id="cd20556">
    <property type="entry name" value="CYCLIN_CABLES"/>
    <property type="match status" value="1"/>
</dbReference>
<evidence type="ECO:0000313" key="7">
    <source>
        <dbReference type="EMBL" id="KNC28282.1"/>
    </source>
</evidence>
<evidence type="ECO:0000313" key="8">
    <source>
        <dbReference type="Proteomes" id="UP000037069"/>
    </source>
</evidence>
<dbReference type="InterPro" id="IPR036915">
    <property type="entry name" value="Cyclin-like_sf"/>
</dbReference>
<dbReference type="InterPro" id="IPR006671">
    <property type="entry name" value="Cyclin_N"/>
</dbReference>
<dbReference type="STRING" id="7375.A0A0L0C7P7"/>
<dbReference type="PANTHER" id="PTHR22896">
    <property type="entry name" value="CDK5 AND ABL1 ENZYME SUBSTRATE 1"/>
    <property type="match status" value="1"/>
</dbReference>
<dbReference type="SUPFAM" id="SSF47954">
    <property type="entry name" value="Cyclin-like"/>
    <property type="match status" value="1"/>
</dbReference>
<feature type="region of interest" description="Disordered" evidence="5">
    <location>
        <begin position="135"/>
        <end position="161"/>
    </location>
</feature>
<evidence type="ECO:0000259" key="6">
    <source>
        <dbReference type="Pfam" id="PF00134"/>
    </source>
</evidence>
<comment type="caution">
    <text evidence="7">The sequence shown here is derived from an EMBL/GenBank/DDBJ whole genome shotgun (WGS) entry which is preliminary data.</text>
</comment>
<sequence>MASSSFNKTRHRRRLAAISFLSNISLDGTHRDTKFGATIGICGTGATNNATSARLRAGTSTGGKGRFEGGVNENVLTGSGGGGGGGVSVCTTSGGEEGGFGSGSHINTVGVELFGHQYNNCNNNNHSQQFYQKGFYHQQHQQQHQQRNGSISGQSQPPPPAAAILQLSVGSMGIDENHMDVLVSGSIGSDDAGSADGDGHFSETENMGYNLINAQTVNAKSDGGYKAFDKVSMAAAAAAAVSATGQQTPVSGQEKRNAKRPNSSGRQQGNGNTICNGKTNNYQRQYQHQNNKQHQAQGQHQTAGGSGGSGAESGSDSDSVKIPMKVSSMGAGILMPLRERTFSNGACDTTGIQPRARLNTAPGMRGSGTALAAFGASGVGITKRPYNIIGSTISHITDDSSTESLTPGSFSNRGSITKSVQINDSKDLRYMNTQAHKQHQYKDERVVLVSRKVPFFIFSALPYYKGKNGRAELRKEGRRRNTSGSRPLSAINDAPFDPFDLLGIERGESGQDISYGHLLIPSRQFSKEGKKHAGNTSILDNQIEITSTAALKNHGIARCFTYDNNNRNNTASPSPDIKLDYEESLEGSRSLQHLQYSANILDDPELIAGKHRTLLTFTSYMTSVIDYVRPSDLKKELNDKFKEKFPHIQLTLSKLRSIKREMRRINKMDNRIDLVTISQAYVYFEKLILANLINKSNRKLCAGACLLLSAKMNDVKGDLLKSLIEKTENVFRLNRKELISSEFAVLVALEFSLHVPMHEILPHYQRLLYES</sequence>
<feature type="compositionally biased region" description="Low complexity" evidence="5">
    <location>
        <begin position="281"/>
        <end position="303"/>
    </location>
</feature>
<accession>A0A0L0C7P7</accession>
<keyword evidence="4" id="KW-0131">Cell cycle</keyword>
<dbReference type="GO" id="GO:0051726">
    <property type="term" value="P:regulation of cell cycle"/>
    <property type="evidence" value="ECO:0007669"/>
    <property type="project" value="InterPro"/>
</dbReference>
<evidence type="ECO:0000256" key="2">
    <source>
        <dbReference type="ARBA" id="ARBA00022553"/>
    </source>
</evidence>
<dbReference type="InterPro" id="IPR012388">
    <property type="entry name" value="CABLES1/2"/>
</dbReference>
<gene>
    <name evidence="7" type="ORF">FF38_13151</name>
</gene>
<keyword evidence="3" id="KW-0132">Cell division</keyword>
<reference evidence="7 8" key="1">
    <citation type="journal article" date="2015" name="Nat. Commun.">
        <title>Lucilia cuprina genome unlocks parasitic fly biology to underpin future interventions.</title>
        <authorList>
            <person name="Anstead C.A."/>
            <person name="Korhonen P.K."/>
            <person name="Young N.D."/>
            <person name="Hall R.S."/>
            <person name="Jex A.R."/>
            <person name="Murali S.C."/>
            <person name="Hughes D.S."/>
            <person name="Lee S.F."/>
            <person name="Perry T."/>
            <person name="Stroehlein A.J."/>
            <person name="Ansell B.R."/>
            <person name="Breugelmans B."/>
            <person name="Hofmann A."/>
            <person name="Qu J."/>
            <person name="Dugan S."/>
            <person name="Lee S.L."/>
            <person name="Chao H."/>
            <person name="Dinh H."/>
            <person name="Han Y."/>
            <person name="Doddapaneni H.V."/>
            <person name="Worley K.C."/>
            <person name="Muzny D.M."/>
            <person name="Ioannidis P."/>
            <person name="Waterhouse R.M."/>
            <person name="Zdobnov E.M."/>
            <person name="James P.J."/>
            <person name="Bagnall N.H."/>
            <person name="Kotze A.C."/>
            <person name="Gibbs R.A."/>
            <person name="Richards S."/>
            <person name="Batterham P."/>
            <person name="Gasser R.B."/>
        </authorList>
    </citation>
    <scope>NUCLEOTIDE SEQUENCE [LARGE SCALE GENOMIC DNA]</scope>
    <source>
        <strain evidence="7 8">LS</strain>
        <tissue evidence="7">Full body</tissue>
    </source>
</reference>
<dbReference type="OMA" id="MGLEDCT"/>
<proteinExistence type="inferred from homology"/>
<feature type="compositionally biased region" description="Low complexity" evidence="5">
    <location>
        <begin position="135"/>
        <end position="155"/>
    </location>
</feature>
<dbReference type="GO" id="GO:0005829">
    <property type="term" value="C:cytosol"/>
    <property type="evidence" value="ECO:0007669"/>
    <property type="project" value="UniProtKB-ARBA"/>
</dbReference>
<protein>
    <recommendedName>
        <fullName evidence="6">Cyclin N-terminal domain-containing protein</fullName>
    </recommendedName>
</protein>
<feature type="region of interest" description="Disordered" evidence="5">
    <location>
        <begin position="243"/>
        <end position="322"/>
    </location>
</feature>
<dbReference type="PIRSF" id="PIRSF025798">
    <property type="entry name" value="Cables"/>
    <property type="match status" value="1"/>
</dbReference>
<keyword evidence="2" id="KW-0597">Phosphoprotein</keyword>
<dbReference type="OrthoDB" id="5353095at2759"/>